<evidence type="ECO:0000256" key="8">
    <source>
        <dbReference type="ARBA" id="ARBA00023277"/>
    </source>
</evidence>
<keyword evidence="10" id="KW-0624">Polysaccharide degradation</keyword>
<evidence type="ECO:0000256" key="4">
    <source>
        <dbReference type="ARBA" id="ARBA00012729"/>
    </source>
</evidence>
<dbReference type="InterPro" id="IPR050314">
    <property type="entry name" value="Glycosyl_Hydrlase_18"/>
</dbReference>
<dbReference type="Proteomes" id="UP000008383">
    <property type="component" value="Unassembled WGS sequence"/>
</dbReference>
<evidence type="ECO:0000256" key="5">
    <source>
        <dbReference type="ARBA" id="ARBA00022525"/>
    </source>
</evidence>
<dbReference type="InterPro" id="IPR017853">
    <property type="entry name" value="GH"/>
</dbReference>
<dbReference type="GO" id="GO:0008061">
    <property type="term" value="F:chitin binding"/>
    <property type="evidence" value="ECO:0007669"/>
    <property type="project" value="InterPro"/>
</dbReference>
<dbReference type="KEGG" id="tve:TRV_03457"/>
<feature type="region of interest" description="Disordered" evidence="12">
    <location>
        <begin position="56"/>
        <end position="82"/>
    </location>
</feature>
<keyword evidence="9 11" id="KW-0326">Glycosidase</keyword>
<dbReference type="PROSITE" id="PS51782">
    <property type="entry name" value="LYSM"/>
    <property type="match status" value="1"/>
</dbReference>
<evidence type="ECO:0000256" key="3">
    <source>
        <dbReference type="ARBA" id="ARBA00008682"/>
    </source>
</evidence>
<proteinExistence type="inferred from homology"/>
<evidence type="ECO:0000256" key="11">
    <source>
        <dbReference type="RuleBase" id="RU000489"/>
    </source>
</evidence>
<dbReference type="InterPro" id="IPR018392">
    <property type="entry name" value="LysM"/>
</dbReference>
<dbReference type="GO" id="GO:0005576">
    <property type="term" value="C:extracellular region"/>
    <property type="evidence" value="ECO:0007669"/>
    <property type="project" value="UniProtKB-SubCell"/>
</dbReference>
<comment type="similarity">
    <text evidence="3">Belongs to the glycosyl hydrolase 18 family. Chitinase class V subfamily.</text>
</comment>
<dbReference type="EC" id="3.2.1.14" evidence="4"/>
<feature type="domain" description="GH18" evidence="14">
    <location>
        <begin position="105"/>
        <end position="503"/>
    </location>
</feature>
<dbReference type="Gene3D" id="3.10.50.10">
    <property type="match status" value="1"/>
</dbReference>
<gene>
    <name evidence="15" type="ORF">TRV_03457</name>
</gene>
<dbReference type="GO" id="GO:0008843">
    <property type="term" value="F:endochitinase activity"/>
    <property type="evidence" value="ECO:0007669"/>
    <property type="project" value="UniProtKB-EC"/>
</dbReference>
<dbReference type="Gene3D" id="3.20.20.80">
    <property type="entry name" value="Glycosidases"/>
    <property type="match status" value="1"/>
</dbReference>
<dbReference type="GO" id="GO:0000272">
    <property type="term" value="P:polysaccharide catabolic process"/>
    <property type="evidence" value="ECO:0007669"/>
    <property type="project" value="UniProtKB-KW"/>
</dbReference>
<dbReference type="Pfam" id="PF00704">
    <property type="entry name" value="Glyco_hydro_18"/>
    <property type="match status" value="1"/>
</dbReference>
<dbReference type="InterPro" id="IPR036779">
    <property type="entry name" value="LysM_dom_sf"/>
</dbReference>
<dbReference type="GeneID" id="9580940"/>
<dbReference type="HOGENOM" id="CLU_002833_1_3_1"/>
<dbReference type="SUPFAM" id="SSF51445">
    <property type="entry name" value="(Trans)glycosidases"/>
    <property type="match status" value="1"/>
</dbReference>
<dbReference type="PROSITE" id="PS01095">
    <property type="entry name" value="GH18_1"/>
    <property type="match status" value="1"/>
</dbReference>
<dbReference type="InterPro" id="IPR001579">
    <property type="entry name" value="Glyco_hydro_18_chit_AS"/>
</dbReference>
<dbReference type="InterPro" id="IPR001223">
    <property type="entry name" value="Glyco_hydro18_cat"/>
</dbReference>
<evidence type="ECO:0000256" key="10">
    <source>
        <dbReference type="ARBA" id="ARBA00023326"/>
    </source>
</evidence>
<organism evidence="15 16">
    <name type="scientific">Trichophyton verrucosum (strain HKI 0517)</name>
    <dbReference type="NCBI Taxonomy" id="663202"/>
    <lineage>
        <taxon>Eukaryota</taxon>
        <taxon>Fungi</taxon>
        <taxon>Dikarya</taxon>
        <taxon>Ascomycota</taxon>
        <taxon>Pezizomycotina</taxon>
        <taxon>Eurotiomycetes</taxon>
        <taxon>Eurotiomycetidae</taxon>
        <taxon>Onygenales</taxon>
        <taxon>Arthrodermataceae</taxon>
        <taxon>Trichophyton</taxon>
    </lineage>
</organism>
<evidence type="ECO:0000256" key="9">
    <source>
        <dbReference type="ARBA" id="ARBA00023295"/>
    </source>
</evidence>
<keyword evidence="6 11" id="KW-0378">Hydrolase</keyword>
<dbReference type="FunFam" id="3.10.50.10:FF:000005">
    <property type="entry name" value="Endochitinase B1"/>
    <property type="match status" value="1"/>
</dbReference>
<feature type="compositionally biased region" description="Low complexity" evidence="12">
    <location>
        <begin position="56"/>
        <end position="70"/>
    </location>
</feature>
<evidence type="ECO:0000259" key="13">
    <source>
        <dbReference type="PROSITE" id="PS51782"/>
    </source>
</evidence>
<comment type="catalytic activity">
    <reaction evidence="1">
        <text>Random endo-hydrolysis of N-acetyl-beta-D-glucosaminide (1-&gt;4)-beta-linkages in chitin and chitodextrins.</text>
        <dbReference type="EC" id="3.2.1.14"/>
    </reaction>
</comment>
<dbReference type="Pfam" id="PF01476">
    <property type="entry name" value="LysM"/>
    <property type="match status" value="1"/>
</dbReference>
<accession>D4D8M0</accession>
<keyword evidence="7" id="KW-0146">Chitin degradation</keyword>
<dbReference type="OrthoDB" id="76388at2759"/>
<dbReference type="PROSITE" id="PS51910">
    <property type="entry name" value="GH18_2"/>
    <property type="match status" value="1"/>
</dbReference>
<dbReference type="SMART" id="SM00636">
    <property type="entry name" value="Glyco_18"/>
    <property type="match status" value="1"/>
</dbReference>
<reference evidence="16" key="1">
    <citation type="journal article" date="2011" name="Genome Biol.">
        <title>Comparative and functional genomics provide insights into the pathogenicity of dermatophytic fungi.</title>
        <authorList>
            <person name="Burmester A."/>
            <person name="Shelest E."/>
            <person name="Gloeckner G."/>
            <person name="Heddergott C."/>
            <person name="Schindler S."/>
            <person name="Staib P."/>
            <person name="Heidel A."/>
            <person name="Felder M."/>
            <person name="Petzold A."/>
            <person name="Szafranski K."/>
            <person name="Feuermann M."/>
            <person name="Pedruzzi I."/>
            <person name="Priebe S."/>
            <person name="Groth M."/>
            <person name="Winkler R."/>
            <person name="Li W."/>
            <person name="Kniemeyer O."/>
            <person name="Schroeckh V."/>
            <person name="Hertweck C."/>
            <person name="Hube B."/>
            <person name="White T.C."/>
            <person name="Platzer M."/>
            <person name="Guthke R."/>
            <person name="Heitman J."/>
            <person name="Woestemeyer J."/>
            <person name="Zipfel P.F."/>
            <person name="Monod M."/>
            <person name="Brakhage A.A."/>
        </authorList>
    </citation>
    <scope>NUCLEOTIDE SEQUENCE [LARGE SCALE GENOMIC DNA]</scope>
    <source>
        <strain evidence="16">HKI 0517</strain>
    </source>
</reference>
<dbReference type="Gene3D" id="3.10.350.10">
    <property type="entry name" value="LysM domain"/>
    <property type="match status" value="1"/>
</dbReference>
<dbReference type="SUPFAM" id="SSF54106">
    <property type="entry name" value="LysM domain"/>
    <property type="match status" value="1"/>
</dbReference>
<evidence type="ECO:0000313" key="15">
    <source>
        <dbReference type="EMBL" id="EFE41775.1"/>
    </source>
</evidence>
<comment type="caution">
    <text evidence="15">The sequence shown here is derived from an EMBL/GenBank/DDBJ whole genome shotgun (WGS) entry which is preliminary data.</text>
</comment>
<evidence type="ECO:0000256" key="12">
    <source>
        <dbReference type="SAM" id="MobiDB-lite"/>
    </source>
</evidence>
<dbReference type="FunFam" id="3.20.20.80:FF:000075">
    <property type="entry name" value="Sporulation-specific chitinase"/>
    <property type="match status" value="1"/>
</dbReference>
<dbReference type="PANTHER" id="PTHR11177">
    <property type="entry name" value="CHITINASE"/>
    <property type="match status" value="1"/>
</dbReference>
<dbReference type="InterPro" id="IPR011583">
    <property type="entry name" value="Chitinase_II/V-like_cat"/>
</dbReference>
<name>D4D8M0_TRIVH</name>
<dbReference type="RefSeq" id="XP_003022393.1">
    <property type="nucleotide sequence ID" value="XM_003022347.1"/>
</dbReference>
<sequence length="528" mass="56900">MATYTVQQGDYMWKIANDHGIALDALIAANPQVADPAVIQVGQVLNLPGAAGGTPSPAAGAAGDAAAAASAPPPPAASAEPAEASRGVVNVASAVPSFQGGRQGLKTVGYFTNWVSLLSISGFSSAGLITMCSNAPVLCRASTDATISLRISQRATSPIFSISLDSFANVRPETGEVYLSDTYSDLEKHYPEDSWNDTGNNVYGCIKQLFLLKKQHRHFHILLSIGGWTYSSNFAAPASTPQGRETFARSAVKLVANLGFDGIDIDWEYPKDDTEAYNFVLLLEAVRYELDKFSAEVVQRPDGGRLLLTVAAPCGASNYGVLRMADMDRYLDFWNMMCYDFAGGWDSNAGHQANLYPSVDNPASTTFSIDAALRAYMAGGVHPAKIICGLPLYGRAFEQTDGPGKPFQGVGEGSWENGIWDYHVLPKDGAEEYNDENLGASWSYSGSERKMISYDTPLITRKKVDYIRGVGLGGAMWWELSGDHPVDHERSLIKTVVEGFGGTGALEMRENNLNYPTSEYDNLRSGFP</sequence>
<evidence type="ECO:0000259" key="14">
    <source>
        <dbReference type="PROSITE" id="PS51910"/>
    </source>
</evidence>
<keyword evidence="8" id="KW-0119">Carbohydrate metabolism</keyword>
<dbReference type="AlphaFoldDB" id="D4D8M0"/>
<protein>
    <recommendedName>
        <fullName evidence="4">chitinase</fullName>
        <ecNumber evidence="4">3.2.1.14</ecNumber>
    </recommendedName>
</protein>
<dbReference type="CDD" id="cd06548">
    <property type="entry name" value="GH18_chitinase"/>
    <property type="match status" value="1"/>
</dbReference>
<keyword evidence="16" id="KW-1185">Reference proteome</keyword>
<evidence type="ECO:0000256" key="7">
    <source>
        <dbReference type="ARBA" id="ARBA00023024"/>
    </source>
</evidence>
<dbReference type="SMART" id="SM00257">
    <property type="entry name" value="LysM"/>
    <property type="match status" value="1"/>
</dbReference>
<dbReference type="CDD" id="cd00118">
    <property type="entry name" value="LysM"/>
    <property type="match status" value="1"/>
</dbReference>
<comment type="subcellular location">
    <subcellularLocation>
        <location evidence="2">Secreted</location>
    </subcellularLocation>
</comment>
<evidence type="ECO:0000256" key="1">
    <source>
        <dbReference type="ARBA" id="ARBA00000822"/>
    </source>
</evidence>
<evidence type="ECO:0000313" key="16">
    <source>
        <dbReference type="Proteomes" id="UP000008383"/>
    </source>
</evidence>
<dbReference type="GO" id="GO:0006032">
    <property type="term" value="P:chitin catabolic process"/>
    <property type="evidence" value="ECO:0007669"/>
    <property type="project" value="UniProtKB-KW"/>
</dbReference>
<keyword evidence="5" id="KW-0964">Secreted</keyword>
<evidence type="ECO:0000256" key="6">
    <source>
        <dbReference type="ARBA" id="ARBA00022801"/>
    </source>
</evidence>
<dbReference type="SUPFAM" id="SSF54556">
    <property type="entry name" value="Chitinase insertion domain"/>
    <property type="match status" value="1"/>
</dbReference>
<dbReference type="EMBL" id="ACYE01000180">
    <property type="protein sequence ID" value="EFE41775.1"/>
    <property type="molecule type" value="Genomic_DNA"/>
</dbReference>
<dbReference type="InterPro" id="IPR029070">
    <property type="entry name" value="Chitinase_insertion_sf"/>
</dbReference>
<dbReference type="PANTHER" id="PTHR11177:SF317">
    <property type="entry name" value="CHITINASE 12-RELATED"/>
    <property type="match status" value="1"/>
</dbReference>
<feature type="domain" description="LysM" evidence="13">
    <location>
        <begin position="2"/>
        <end position="47"/>
    </location>
</feature>
<evidence type="ECO:0000256" key="2">
    <source>
        <dbReference type="ARBA" id="ARBA00004613"/>
    </source>
</evidence>